<dbReference type="SUPFAM" id="SSF56784">
    <property type="entry name" value="HAD-like"/>
    <property type="match status" value="1"/>
</dbReference>
<accession>A0A5S9IKN1</accession>
<dbReference type="AlphaFoldDB" id="A0A5S9IKN1"/>
<dbReference type="InterPro" id="IPR036412">
    <property type="entry name" value="HAD-like_sf"/>
</dbReference>
<dbReference type="Gene3D" id="3.40.50.1000">
    <property type="entry name" value="HAD superfamily/HAD-like"/>
    <property type="match status" value="2"/>
</dbReference>
<name>A0A5S9IKN1_UABAM</name>
<evidence type="ECO:0000313" key="1">
    <source>
        <dbReference type="EMBL" id="BBM83301.1"/>
    </source>
</evidence>
<dbReference type="PANTHER" id="PTHR19288">
    <property type="entry name" value="4-NITROPHENYLPHOSPHATASE-RELATED"/>
    <property type="match status" value="1"/>
</dbReference>
<gene>
    <name evidence="1" type="ORF">UABAM_01652</name>
</gene>
<evidence type="ECO:0000313" key="2">
    <source>
        <dbReference type="Proteomes" id="UP000326354"/>
    </source>
</evidence>
<dbReference type="EMBL" id="AP019860">
    <property type="protein sequence ID" value="BBM83301.1"/>
    <property type="molecule type" value="Genomic_DNA"/>
</dbReference>
<keyword evidence="2" id="KW-1185">Reference proteome</keyword>
<dbReference type="InterPro" id="IPR023214">
    <property type="entry name" value="HAD_sf"/>
</dbReference>
<dbReference type="PANTHER" id="PTHR19288:SF90">
    <property type="entry name" value="OS08G0542600 PROTEIN"/>
    <property type="match status" value="1"/>
</dbReference>
<organism evidence="1 2">
    <name type="scientific">Uabimicrobium amorphum</name>
    <dbReference type="NCBI Taxonomy" id="2596890"/>
    <lineage>
        <taxon>Bacteria</taxon>
        <taxon>Pseudomonadati</taxon>
        <taxon>Planctomycetota</taxon>
        <taxon>Candidatus Uabimicrobiia</taxon>
        <taxon>Candidatus Uabimicrobiales</taxon>
        <taxon>Candidatus Uabimicrobiaceae</taxon>
        <taxon>Candidatus Uabimicrobium</taxon>
    </lineage>
</organism>
<protein>
    <submittedName>
        <fullName evidence="1">Acid sugar phosphatase</fullName>
    </submittedName>
</protein>
<dbReference type="Proteomes" id="UP000326354">
    <property type="component" value="Chromosome"/>
</dbReference>
<proteinExistence type="predicted"/>
<dbReference type="GO" id="GO:0005737">
    <property type="term" value="C:cytoplasm"/>
    <property type="evidence" value="ECO:0007669"/>
    <property type="project" value="TreeGrafter"/>
</dbReference>
<dbReference type="Pfam" id="PF13242">
    <property type="entry name" value="Hydrolase_like"/>
    <property type="match status" value="1"/>
</dbReference>
<dbReference type="GO" id="GO:0016791">
    <property type="term" value="F:phosphatase activity"/>
    <property type="evidence" value="ECO:0007669"/>
    <property type="project" value="TreeGrafter"/>
</dbReference>
<sequence length="291" mass="32017">MILILFIESTTVNTITANEIIEKYSTILLDAYGVLVDKNSALPGAKQFIERLNTENKSYLILTNDASKQPGTLSRKYARLGLEISEDKVIPSGSLLSRYFADNNLQGCKCLFLGSEDSRSYVGEAGGKIVPFVGKDTKADVLVICDGGDYPFIETIDLVLSTLFATFDRGENIKLVLPNPDYIYPKAAGYFGMTSGSVALIIENALRLRYPQRDNLSFVRLGKPNKFIYEEAFLRCGTKDMVMVGDQMLTDIKGAYDFGIDSALIGTGVANLDELCQEAAYAPTYLLKDLL</sequence>
<dbReference type="InterPro" id="IPR006439">
    <property type="entry name" value="HAD-SF_hydro_IA"/>
</dbReference>
<dbReference type="Pfam" id="PF13344">
    <property type="entry name" value="Hydrolase_6"/>
    <property type="match status" value="1"/>
</dbReference>
<dbReference type="NCBIfam" id="TIGR01549">
    <property type="entry name" value="HAD-SF-IA-v1"/>
    <property type="match status" value="1"/>
</dbReference>
<dbReference type="KEGG" id="uam:UABAM_01652"/>
<dbReference type="InterPro" id="IPR006357">
    <property type="entry name" value="HAD-SF_hydro_IIA"/>
</dbReference>
<reference evidence="1 2" key="1">
    <citation type="submission" date="2019-08" db="EMBL/GenBank/DDBJ databases">
        <title>Complete genome sequence of Candidatus Uab amorphum.</title>
        <authorList>
            <person name="Shiratori T."/>
            <person name="Suzuki S."/>
            <person name="Kakizawa Y."/>
            <person name="Ishida K."/>
        </authorList>
    </citation>
    <scope>NUCLEOTIDE SEQUENCE [LARGE SCALE GENOMIC DNA]</scope>
    <source>
        <strain evidence="1 2">SRT547</strain>
    </source>
</reference>